<name>A0A3G8YCB6_9DEIO</name>
<dbReference type="Pfam" id="PF04299">
    <property type="entry name" value="FMN_bind_2"/>
    <property type="match status" value="1"/>
</dbReference>
<dbReference type="PANTHER" id="PTHR35802">
    <property type="entry name" value="PROTEASE SYNTHASE AND SPORULATION PROTEIN PAI 2"/>
    <property type="match status" value="1"/>
</dbReference>
<dbReference type="RefSeq" id="WP_124869607.1">
    <property type="nucleotide sequence ID" value="NZ_CP034183.1"/>
</dbReference>
<dbReference type="InterPro" id="IPR012349">
    <property type="entry name" value="Split_barrel_FMN-bd"/>
</dbReference>
<feature type="region of interest" description="Disordered" evidence="1">
    <location>
        <begin position="185"/>
        <end position="204"/>
    </location>
</feature>
<evidence type="ECO:0000313" key="3">
    <source>
        <dbReference type="Proteomes" id="UP000276417"/>
    </source>
</evidence>
<dbReference type="Gene3D" id="2.30.110.10">
    <property type="entry name" value="Electron Transport, Fmn-binding Protein, Chain A"/>
    <property type="match status" value="1"/>
</dbReference>
<proteinExistence type="predicted"/>
<dbReference type="PANTHER" id="PTHR35802:SF1">
    <property type="entry name" value="PROTEASE SYNTHASE AND SPORULATION PROTEIN PAI 2"/>
    <property type="match status" value="1"/>
</dbReference>
<dbReference type="SUPFAM" id="SSF50475">
    <property type="entry name" value="FMN-binding split barrel"/>
    <property type="match status" value="1"/>
</dbReference>
<reference evidence="2 3" key="1">
    <citation type="submission" date="2018-11" db="EMBL/GenBank/DDBJ databases">
        <title>Deinococcus shelandsis sp. nov., isolated from South Shetland Islands soil of Antarctica.</title>
        <authorList>
            <person name="Tian J."/>
        </authorList>
    </citation>
    <scope>NUCLEOTIDE SEQUENCE [LARGE SCALE GENOMIC DNA]</scope>
    <source>
        <strain evidence="2 3">S14-83T</strain>
    </source>
</reference>
<accession>A0A3G8YCB6</accession>
<sequence>MYSPAHFRLTDQAELLRFMRAHSFATLITAPGGVPFASHIPLLIESEQSADGSEALYLRSHLARANPQWQHFGEADSLVIFQGPHALIDPAWYESRPNVPTWNYAAVHAYGQAQVVAGEATRRIAYGLVEQHTPGMAAIPADLERRMLAGVVTFELRVSKLEGKYKLSQNKTAADRANVQRELALSGSTHERATAEMMEAHSAD</sequence>
<gene>
    <name evidence="2" type="ORF">EHF33_07635</name>
</gene>
<feature type="compositionally biased region" description="Basic and acidic residues" evidence="1">
    <location>
        <begin position="189"/>
        <end position="204"/>
    </location>
</feature>
<dbReference type="InterPro" id="IPR007396">
    <property type="entry name" value="TR_PAI2-type"/>
</dbReference>
<protein>
    <submittedName>
        <fullName evidence="2">FMN-binding negative transcriptional regulator</fullName>
    </submittedName>
</protein>
<dbReference type="PIRSF" id="PIRSF010372">
    <property type="entry name" value="PaiB"/>
    <property type="match status" value="1"/>
</dbReference>
<evidence type="ECO:0000256" key="1">
    <source>
        <dbReference type="SAM" id="MobiDB-lite"/>
    </source>
</evidence>
<dbReference type="OrthoDB" id="9794948at2"/>
<evidence type="ECO:0000313" key="2">
    <source>
        <dbReference type="EMBL" id="AZI42635.1"/>
    </source>
</evidence>
<organism evidence="2 3">
    <name type="scientific">Deinococcus psychrotolerans</name>
    <dbReference type="NCBI Taxonomy" id="2489213"/>
    <lineage>
        <taxon>Bacteria</taxon>
        <taxon>Thermotogati</taxon>
        <taxon>Deinococcota</taxon>
        <taxon>Deinococci</taxon>
        <taxon>Deinococcales</taxon>
        <taxon>Deinococcaceae</taxon>
        <taxon>Deinococcus</taxon>
    </lineage>
</organism>
<dbReference type="EMBL" id="CP034183">
    <property type="protein sequence ID" value="AZI42635.1"/>
    <property type="molecule type" value="Genomic_DNA"/>
</dbReference>
<dbReference type="Proteomes" id="UP000276417">
    <property type="component" value="Chromosome 1"/>
</dbReference>
<dbReference type="KEGG" id="dph:EHF33_07635"/>
<keyword evidence="3" id="KW-1185">Reference proteome</keyword>
<dbReference type="AlphaFoldDB" id="A0A3G8YCB6"/>